<comment type="pathway">
    <text evidence="3 7">Carbohydrate degradation; pentose phosphate pathway; D-ribulose 5-phosphate from D-glucose 6-phosphate (oxidative stage): step 2/3.</text>
</comment>
<dbReference type="Gene3D" id="3.40.50.1360">
    <property type="match status" value="1"/>
</dbReference>
<dbReference type="CDD" id="cd01400">
    <property type="entry name" value="6PGL"/>
    <property type="match status" value="1"/>
</dbReference>
<dbReference type="EMBL" id="JACHGJ010000001">
    <property type="protein sequence ID" value="MBB6479303.1"/>
    <property type="molecule type" value="Genomic_DNA"/>
</dbReference>
<evidence type="ECO:0000256" key="1">
    <source>
        <dbReference type="ARBA" id="ARBA00000832"/>
    </source>
</evidence>
<evidence type="ECO:0000256" key="3">
    <source>
        <dbReference type="ARBA" id="ARBA00004961"/>
    </source>
</evidence>
<proteinExistence type="inferred from homology"/>
<evidence type="ECO:0000256" key="5">
    <source>
        <dbReference type="ARBA" id="ARBA00013198"/>
    </source>
</evidence>
<sequence>MMKKNVFDSKIKAAEALAEYAAGEIARKSGYFNLAVSGGSTPAGFFSLLASKYQKVVNWSKVRLFWVDERCVSPDHEESNYRMTSETLLDHIPLPAENVFRMRGEEDPEEEARRYGNTLKELVPSGEGIPVFDMILLGMGDDGHTASIFPDQISLMNSSEICQTAVHPVSGQRRITITGPVINKGKKVVFLVTGDGKRAMMEKIFRHDPVYPASLVQPKSGELLFYLDKGADPS</sequence>
<feature type="domain" description="Glucosamine/galactosamine-6-phosphate isomerase" evidence="8">
    <location>
        <begin position="13"/>
        <end position="224"/>
    </location>
</feature>
<accession>A0A841R644</accession>
<keyword evidence="10" id="KW-1185">Reference proteome</keyword>
<dbReference type="Pfam" id="PF01182">
    <property type="entry name" value="Glucosamine_iso"/>
    <property type="match status" value="1"/>
</dbReference>
<reference evidence="9 10" key="1">
    <citation type="submission" date="2020-08" db="EMBL/GenBank/DDBJ databases">
        <title>Genomic Encyclopedia of Type Strains, Phase IV (KMG-IV): sequencing the most valuable type-strain genomes for metagenomic binning, comparative biology and taxonomic classification.</title>
        <authorList>
            <person name="Goeker M."/>
        </authorList>
    </citation>
    <scope>NUCLEOTIDE SEQUENCE [LARGE SCALE GENOMIC DNA]</scope>
    <source>
        <strain evidence="9 10">DSM 2461</strain>
    </source>
</reference>
<evidence type="ECO:0000313" key="9">
    <source>
        <dbReference type="EMBL" id="MBB6479303.1"/>
    </source>
</evidence>
<keyword evidence="7 9" id="KW-0378">Hydrolase</keyword>
<name>A0A841R644_9SPIO</name>
<dbReference type="AlphaFoldDB" id="A0A841R644"/>
<evidence type="ECO:0000256" key="4">
    <source>
        <dbReference type="ARBA" id="ARBA00010662"/>
    </source>
</evidence>
<dbReference type="GO" id="GO:0005975">
    <property type="term" value="P:carbohydrate metabolic process"/>
    <property type="evidence" value="ECO:0007669"/>
    <property type="project" value="UniProtKB-UniRule"/>
</dbReference>
<comment type="catalytic activity">
    <reaction evidence="1 7">
        <text>6-phospho-D-glucono-1,5-lactone + H2O = 6-phospho-D-gluconate + H(+)</text>
        <dbReference type="Rhea" id="RHEA:12556"/>
        <dbReference type="ChEBI" id="CHEBI:15377"/>
        <dbReference type="ChEBI" id="CHEBI:15378"/>
        <dbReference type="ChEBI" id="CHEBI:57955"/>
        <dbReference type="ChEBI" id="CHEBI:58759"/>
        <dbReference type="EC" id="3.1.1.31"/>
    </reaction>
</comment>
<evidence type="ECO:0000256" key="7">
    <source>
        <dbReference type="RuleBase" id="RU365095"/>
    </source>
</evidence>
<dbReference type="NCBIfam" id="TIGR01198">
    <property type="entry name" value="pgl"/>
    <property type="match status" value="1"/>
</dbReference>
<comment type="caution">
    <text evidence="9">The sequence shown here is derived from an EMBL/GenBank/DDBJ whole genome shotgun (WGS) entry which is preliminary data.</text>
</comment>
<dbReference type="GO" id="GO:0017057">
    <property type="term" value="F:6-phosphogluconolactonase activity"/>
    <property type="evidence" value="ECO:0007669"/>
    <property type="project" value="UniProtKB-UniRule"/>
</dbReference>
<dbReference type="RefSeq" id="WP_184744358.1">
    <property type="nucleotide sequence ID" value="NZ_JACHGJ010000001.1"/>
</dbReference>
<dbReference type="InterPro" id="IPR037171">
    <property type="entry name" value="NagB/RpiA_transferase-like"/>
</dbReference>
<gene>
    <name evidence="7" type="primary">pgl</name>
    <name evidence="9" type="ORF">HNR50_000936</name>
</gene>
<dbReference type="InterPro" id="IPR039104">
    <property type="entry name" value="6PGL"/>
</dbReference>
<comment type="similarity">
    <text evidence="4 7">Belongs to the glucosamine/galactosamine-6-phosphate isomerase family. 6-phosphogluconolactonase subfamily.</text>
</comment>
<organism evidence="9 10">
    <name type="scientific">Spirochaeta isovalerica</name>
    <dbReference type="NCBI Taxonomy" id="150"/>
    <lineage>
        <taxon>Bacteria</taxon>
        <taxon>Pseudomonadati</taxon>
        <taxon>Spirochaetota</taxon>
        <taxon>Spirochaetia</taxon>
        <taxon>Spirochaetales</taxon>
        <taxon>Spirochaetaceae</taxon>
        <taxon>Spirochaeta</taxon>
    </lineage>
</organism>
<dbReference type="PANTHER" id="PTHR11054:SF0">
    <property type="entry name" value="6-PHOSPHOGLUCONOLACTONASE"/>
    <property type="match status" value="1"/>
</dbReference>
<dbReference type="SUPFAM" id="SSF100950">
    <property type="entry name" value="NagB/RpiA/CoA transferase-like"/>
    <property type="match status" value="1"/>
</dbReference>
<dbReference type="EC" id="3.1.1.31" evidence="5 7"/>
<dbReference type="GO" id="GO:0006098">
    <property type="term" value="P:pentose-phosphate shunt"/>
    <property type="evidence" value="ECO:0007669"/>
    <property type="project" value="UniProtKB-UniPathway"/>
</dbReference>
<comment type="function">
    <text evidence="2 7">Hydrolysis of 6-phosphogluconolactone to 6-phosphogluconate.</text>
</comment>
<evidence type="ECO:0000259" key="8">
    <source>
        <dbReference type="Pfam" id="PF01182"/>
    </source>
</evidence>
<evidence type="ECO:0000313" key="10">
    <source>
        <dbReference type="Proteomes" id="UP000587760"/>
    </source>
</evidence>
<dbReference type="InterPro" id="IPR006148">
    <property type="entry name" value="Glc/Gal-6P_isomerase"/>
</dbReference>
<protein>
    <recommendedName>
        <fullName evidence="6 7">6-phosphogluconolactonase</fullName>
        <shortName evidence="7">6PGL</shortName>
        <ecNumber evidence="5 7">3.1.1.31</ecNumber>
    </recommendedName>
</protein>
<dbReference type="UniPathway" id="UPA00115">
    <property type="reaction ID" value="UER00409"/>
</dbReference>
<dbReference type="PANTHER" id="PTHR11054">
    <property type="entry name" value="6-PHOSPHOGLUCONOLACTONASE"/>
    <property type="match status" value="1"/>
</dbReference>
<evidence type="ECO:0000256" key="2">
    <source>
        <dbReference type="ARBA" id="ARBA00002681"/>
    </source>
</evidence>
<evidence type="ECO:0000256" key="6">
    <source>
        <dbReference type="ARBA" id="ARBA00020337"/>
    </source>
</evidence>
<dbReference type="Proteomes" id="UP000587760">
    <property type="component" value="Unassembled WGS sequence"/>
</dbReference>
<dbReference type="InterPro" id="IPR005900">
    <property type="entry name" value="6-phosphogluconolactonase_DevB"/>
</dbReference>